<dbReference type="Proteomes" id="UP001280121">
    <property type="component" value="Unassembled WGS sequence"/>
</dbReference>
<evidence type="ECO:0000313" key="2">
    <source>
        <dbReference type="Proteomes" id="UP001280121"/>
    </source>
</evidence>
<proteinExistence type="predicted"/>
<sequence length="211" mass="23767">MRTSSSNVPLLFCVPPGKCLPLVRYGVFFQKHFQISLHRTHYSYRTSSIWHGIESVIPVLQENSRWIIGTGINVNLWNERWLAESILASLKLDFDCSLLTRVADFIKDTKWCVPISFADRFPSIYRSIVSCVLPLNPVTDAVVRENSSSGSLTMTAAYDISPTKIQTVVWCAPSPHWIKVNFDGLSKGNPSPTAYRAVLRSFGDDFIGRLL</sequence>
<reference evidence="1" key="1">
    <citation type="journal article" date="2023" name="Plant J.">
        <title>Genome sequences and population genomics provide insights into the demographic history, inbreeding, and mutation load of two 'living fossil' tree species of Dipteronia.</title>
        <authorList>
            <person name="Feng Y."/>
            <person name="Comes H.P."/>
            <person name="Chen J."/>
            <person name="Zhu S."/>
            <person name="Lu R."/>
            <person name="Zhang X."/>
            <person name="Li P."/>
            <person name="Qiu J."/>
            <person name="Olsen K.M."/>
            <person name="Qiu Y."/>
        </authorList>
    </citation>
    <scope>NUCLEOTIDE SEQUENCE</scope>
    <source>
        <strain evidence="1">KIB01</strain>
    </source>
</reference>
<name>A0AAE0CN60_9ROSI</name>
<keyword evidence="2" id="KW-1185">Reference proteome</keyword>
<accession>A0AAE0CN60</accession>
<gene>
    <name evidence="1" type="ORF">Ddye_010349</name>
</gene>
<organism evidence="1 2">
    <name type="scientific">Dipteronia dyeriana</name>
    <dbReference type="NCBI Taxonomy" id="168575"/>
    <lineage>
        <taxon>Eukaryota</taxon>
        <taxon>Viridiplantae</taxon>
        <taxon>Streptophyta</taxon>
        <taxon>Embryophyta</taxon>
        <taxon>Tracheophyta</taxon>
        <taxon>Spermatophyta</taxon>
        <taxon>Magnoliopsida</taxon>
        <taxon>eudicotyledons</taxon>
        <taxon>Gunneridae</taxon>
        <taxon>Pentapetalae</taxon>
        <taxon>rosids</taxon>
        <taxon>malvids</taxon>
        <taxon>Sapindales</taxon>
        <taxon>Sapindaceae</taxon>
        <taxon>Hippocastanoideae</taxon>
        <taxon>Acereae</taxon>
        <taxon>Dipteronia</taxon>
    </lineage>
</organism>
<evidence type="ECO:0000313" key="1">
    <source>
        <dbReference type="EMBL" id="KAK2657297.1"/>
    </source>
</evidence>
<dbReference type="AlphaFoldDB" id="A0AAE0CN60"/>
<dbReference type="EMBL" id="JANJYI010000003">
    <property type="protein sequence ID" value="KAK2657297.1"/>
    <property type="molecule type" value="Genomic_DNA"/>
</dbReference>
<protein>
    <submittedName>
        <fullName evidence="1">Uncharacterized protein</fullName>
    </submittedName>
</protein>
<comment type="caution">
    <text evidence="1">The sequence shown here is derived from an EMBL/GenBank/DDBJ whole genome shotgun (WGS) entry which is preliminary data.</text>
</comment>